<keyword evidence="3" id="KW-0732">Signal</keyword>
<comment type="similarity">
    <text evidence="2">Belongs to the SusD family.</text>
</comment>
<dbReference type="STRING" id="1176587.A8C56_13045"/>
<feature type="domain" description="SusD-like N-terminal" evidence="7">
    <location>
        <begin position="22"/>
        <end position="223"/>
    </location>
</feature>
<accession>A0A1A9I380</accession>
<dbReference type="OrthoDB" id="9792139at2"/>
<dbReference type="AlphaFoldDB" id="A0A1A9I380"/>
<dbReference type="InterPro" id="IPR011990">
    <property type="entry name" value="TPR-like_helical_dom_sf"/>
</dbReference>
<dbReference type="SUPFAM" id="SSF48452">
    <property type="entry name" value="TPR-like"/>
    <property type="match status" value="1"/>
</dbReference>
<evidence type="ECO:0000256" key="4">
    <source>
        <dbReference type="ARBA" id="ARBA00023136"/>
    </source>
</evidence>
<evidence type="ECO:0000313" key="8">
    <source>
        <dbReference type="EMBL" id="ANH81785.1"/>
    </source>
</evidence>
<gene>
    <name evidence="8" type="ORF">A8C56_13045</name>
</gene>
<keyword evidence="4" id="KW-0472">Membrane</keyword>
<dbReference type="GO" id="GO:0009279">
    <property type="term" value="C:cell outer membrane"/>
    <property type="evidence" value="ECO:0007669"/>
    <property type="project" value="UniProtKB-SubCell"/>
</dbReference>
<dbReference type="Proteomes" id="UP000077667">
    <property type="component" value="Chromosome"/>
</dbReference>
<evidence type="ECO:0000256" key="1">
    <source>
        <dbReference type="ARBA" id="ARBA00004442"/>
    </source>
</evidence>
<evidence type="ECO:0000256" key="2">
    <source>
        <dbReference type="ARBA" id="ARBA00006275"/>
    </source>
</evidence>
<dbReference type="RefSeq" id="WP_067756756.1">
    <property type="nucleotide sequence ID" value="NZ_CP015772.1"/>
</dbReference>
<dbReference type="Pfam" id="PF07980">
    <property type="entry name" value="SusD_RagB"/>
    <property type="match status" value="1"/>
</dbReference>
<reference evidence="8 9" key="1">
    <citation type="submission" date="2016-05" db="EMBL/GenBank/DDBJ databases">
        <title>Niabella ginsenosidivorans BS26 whole genome sequencing.</title>
        <authorList>
            <person name="Im W.T."/>
            <person name="Siddiqi M.Z."/>
        </authorList>
    </citation>
    <scope>NUCLEOTIDE SEQUENCE [LARGE SCALE GENOMIC DNA]</scope>
    <source>
        <strain evidence="8 9">BS26</strain>
    </source>
</reference>
<protein>
    <recommendedName>
        <fullName evidence="10">Glycan metabolism protein RagB</fullName>
    </recommendedName>
</protein>
<keyword evidence="5" id="KW-0998">Cell outer membrane</keyword>
<name>A0A1A9I380_9BACT</name>
<keyword evidence="9" id="KW-1185">Reference proteome</keyword>
<evidence type="ECO:0000259" key="7">
    <source>
        <dbReference type="Pfam" id="PF14322"/>
    </source>
</evidence>
<evidence type="ECO:0008006" key="10">
    <source>
        <dbReference type="Google" id="ProtNLM"/>
    </source>
</evidence>
<evidence type="ECO:0000256" key="3">
    <source>
        <dbReference type="ARBA" id="ARBA00022729"/>
    </source>
</evidence>
<evidence type="ECO:0000313" key="9">
    <source>
        <dbReference type="Proteomes" id="UP000077667"/>
    </source>
</evidence>
<comment type="subcellular location">
    <subcellularLocation>
        <location evidence="1">Cell outer membrane</location>
    </subcellularLocation>
</comment>
<feature type="domain" description="RagB/SusD" evidence="6">
    <location>
        <begin position="284"/>
        <end position="581"/>
    </location>
</feature>
<dbReference type="InterPro" id="IPR033985">
    <property type="entry name" value="SusD-like_N"/>
</dbReference>
<dbReference type="Pfam" id="PF14322">
    <property type="entry name" value="SusD-like_3"/>
    <property type="match status" value="1"/>
</dbReference>
<proteinExistence type="inferred from homology"/>
<dbReference type="KEGG" id="nia:A8C56_13045"/>
<dbReference type="PROSITE" id="PS51257">
    <property type="entry name" value="PROKAR_LIPOPROTEIN"/>
    <property type="match status" value="1"/>
</dbReference>
<dbReference type="InterPro" id="IPR012944">
    <property type="entry name" value="SusD_RagB_dom"/>
</dbReference>
<evidence type="ECO:0000259" key="6">
    <source>
        <dbReference type="Pfam" id="PF07980"/>
    </source>
</evidence>
<dbReference type="EMBL" id="CP015772">
    <property type="protein sequence ID" value="ANH81785.1"/>
    <property type="molecule type" value="Genomic_DNA"/>
</dbReference>
<organism evidence="8 9">
    <name type="scientific">Niabella ginsenosidivorans</name>
    <dbReference type="NCBI Taxonomy" id="1176587"/>
    <lineage>
        <taxon>Bacteria</taxon>
        <taxon>Pseudomonadati</taxon>
        <taxon>Bacteroidota</taxon>
        <taxon>Chitinophagia</taxon>
        <taxon>Chitinophagales</taxon>
        <taxon>Chitinophagaceae</taxon>
        <taxon>Niabella</taxon>
    </lineage>
</organism>
<sequence length="581" mass="66545">MNKIKRYILFSIIIFSAGSCKKFLEVTPQGAITEANVSTADKVDGLVLAAYAWLPHEGTINARMSPWLADIKSDDSYKGGGGIGDQLPWYQWEVFSLNNAATGNNDGIWYAEYEGVSRCNHALTALNSLNESDYPLKQQRIAEVRFLRGYFFLNLKRWYKWIPYFDETVSVDDIKKVPNRPDGATNDLAIWQNIYNDFEAAAKDLPEKQDEVGRATKYAAQALMLECLMWMAYEQDMSNKVVNINKETLTKALPIADGIINSGKYSLAPDYAINFLFDYDNKSPESIFEWQYSHSDGTPNGNLNGGTALNEPWWPPYFSCCDFHKASYNMVNAFKTDAKGIPMFDDFNEEEITDKNKKTYFSNNKWDPRISHTVAIPGLPWKYQQNLLFDSSGSRDPANYGYFNSLKENVESNSPGLVNLFWMWNSKNEIAIRYDRVLLQKAEILIRLGRELEALPIINSIRQRAANSTGRLKFANGALTLPYNISLYQNGVNCNWTNEFAWKALMFENRLEFAMEGVRWYDLVRWGIAASTLNAYFAKEYPRGRSWLKDGKFTPGRDEFMPIPQPQMNYSFGVYKQNPGY</sequence>
<dbReference type="Gene3D" id="1.25.40.390">
    <property type="match status" value="1"/>
</dbReference>
<evidence type="ECO:0000256" key="5">
    <source>
        <dbReference type="ARBA" id="ARBA00023237"/>
    </source>
</evidence>